<proteinExistence type="predicted"/>
<evidence type="ECO:0000313" key="3">
    <source>
        <dbReference type="Proteomes" id="UP000297741"/>
    </source>
</evidence>
<feature type="domain" description="Zinc-binding loop region of homing endonuclease" evidence="1">
    <location>
        <begin position="9"/>
        <end position="33"/>
    </location>
</feature>
<accession>A0ABY2KQL6</accession>
<evidence type="ECO:0000313" key="2">
    <source>
        <dbReference type="EMBL" id="TGD45082.1"/>
    </source>
</evidence>
<gene>
    <name evidence="2" type="ORF">EEB11_00410</name>
</gene>
<dbReference type="InterPro" id="IPR044930">
    <property type="entry name" value="Homing_endonuclease_His-Me"/>
</dbReference>
<sequence length="49" mass="5706">MRAGYDDVVRHRCNNRRCINPDHLEIGSRGENLQDEREFSANGVDYTLL</sequence>
<dbReference type="InterPro" id="IPR044925">
    <property type="entry name" value="His-Me_finger_sf"/>
</dbReference>
<name>A0ABY2KQL6_9RHOB</name>
<reference evidence="2 3" key="1">
    <citation type="submission" date="2018-11" db="EMBL/GenBank/DDBJ databases">
        <title>Tabrizicola sp. isolated from sediment of alpine lake.</title>
        <authorList>
            <person name="Liu Z."/>
        </authorList>
    </citation>
    <scope>NUCLEOTIDE SEQUENCE [LARGE SCALE GENOMIC DNA]</scope>
    <source>
        <strain evidence="2 3">DRYC-M-16</strain>
    </source>
</reference>
<dbReference type="EMBL" id="RPEM01000001">
    <property type="protein sequence ID" value="TGD45082.1"/>
    <property type="molecule type" value="Genomic_DNA"/>
</dbReference>
<dbReference type="Gene3D" id="3.90.75.10">
    <property type="entry name" value="Homing Intron 3 (I-ppo) Encoded Endonuclease, Chain A"/>
    <property type="match status" value="1"/>
</dbReference>
<keyword evidence="3" id="KW-1185">Reference proteome</keyword>
<protein>
    <recommendedName>
        <fullName evidence="1">Zinc-binding loop region of homing endonuclease domain-containing protein</fullName>
    </recommendedName>
</protein>
<dbReference type="SUPFAM" id="SSF54060">
    <property type="entry name" value="His-Me finger endonucleases"/>
    <property type="match status" value="1"/>
</dbReference>
<comment type="caution">
    <text evidence="2">The sequence shown here is derived from an EMBL/GenBank/DDBJ whole genome shotgun (WGS) entry which is preliminary data.</text>
</comment>
<dbReference type="Proteomes" id="UP000297741">
    <property type="component" value="Unassembled WGS sequence"/>
</dbReference>
<evidence type="ECO:0000259" key="1">
    <source>
        <dbReference type="Pfam" id="PF05551"/>
    </source>
</evidence>
<dbReference type="InterPro" id="IPR008704">
    <property type="entry name" value="Endonuclease_Zinc-binding_loop"/>
</dbReference>
<organism evidence="2 3">
    <name type="scientific">Pseudotabrizicola sediminis</name>
    <dbReference type="NCBI Taxonomy" id="2486418"/>
    <lineage>
        <taxon>Bacteria</taxon>
        <taxon>Pseudomonadati</taxon>
        <taxon>Pseudomonadota</taxon>
        <taxon>Alphaproteobacteria</taxon>
        <taxon>Rhodobacterales</taxon>
        <taxon>Paracoccaceae</taxon>
        <taxon>Pseudotabrizicola</taxon>
    </lineage>
</organism>
<dbReference type="Pfam" id="PF05551">
    <property type="entry name" value="zf-His_Me_endon"/>
    <property type="match status" value="1"/>
</dbReference>